<evidence type="ECO:0000313" key="3">
    <source>
        <dbReference type="Proteomes" id="UP000827092"/>
    </source>
</evidence>
<proteinExistence type="predicted"/>
<name>A0AAV6UZE3_9ARAC</name>
<dbReference type="Pfam" id="PF16763">
    <property type="entry name" value="Spidroin_N"/>
    <property type="match status" value="1"/>
</dbReference>
<dbReference type="AlphaFoldDB" id="A0AAV6UZE3"/>
<dbReference type="Proteomes" id="UP000827092">
    <property type="component" value="Unassembled WGS sequence"/>
</dbReference>
<accession>A0AAV6UZE3</accession>
<evidence type="ECO:0000313" key="2">
    <source>
        <dbReference type="EMBL" id="KAG8189711.1"/>
    </source>
</evidence>
<evidence type="ECO:0000259" key="1">
    <source>
        <dbReference type="Pfam" id="PF16763"/>
    </source>
</evidence>
<reference evidence="2 3" key="1">
    <citation type="journal article" date="2022" name="Nat. Ecol. Evol.">
        <title>A masculinizing supergene underlies an exaggerated male reproductive morph in a spider.</title>
        <authorList>
            <person name="Hendrickx F."/>
            <person name="De Corte Z."/>
            <person name="Sonet G."/>
            <person name="Van Belleghem S.M."/>
            <person name="Kostlbacher S."/>
            <person name="Vangestel C."/>
        </authorList>
    </citation>
    <scope>NUCLEOTIDE SEQUENCE [LARGE SCALE GENOMIC DNA]</scope>
    <source>
        <strain evidence="2">W744_W776</strain>
    </source>
</reference>
<dbReference type="EMBL" id="JAFNEN010000207">
    <property type="protein sequence ID" value="KAG8189711.1"/>
    <property type="molecule type" value="Genomic_DNA"/>
</dbReference>
<sequence>MEKESLHLCMSLFQNSSKVESFARIFVDNIRDTGEFSNQGAEDFDDVINSLVQAQSVHEGHPYSAMAKALQLALSSSIAELIIAENEDEDVGQKTAAITDALKNAQMQAFGEINEEFIGEIVFLVELFSSATFNNIGSFSGGNIRESLVEILRNG</sequence>
<feature type="domain" description="Spidroin N-terminal" evidence="1">
    <location>
        <begin position="13"/>
        <end position="132"/>
    </location>
</feature>
<comment type="caution">
    <text evidence="2">The sequence shown here is derived from an EMBL/GenBank/DDBJ whole genome shotgun (WGS) entry which is preliminary data.</text>
</comment>
<dbReference type="InterPro" id="IPR031913">
    <property type="entry name" value="Spidroin_N"/>
</dbReference>
<keyword evidence="3" id="KW-1185">Reference proteome</keyword>
<protein>
    <recommendedName>
        <fullName evidence="1">Spidroin N-terminal domain-containing protein</fullName>
    </recommendedName>
</protein>
<gene>
    <name evidence="2" type="ORF">JTE90_022523</name>
</gene>
<dbReference type="InterPro" id="IPR038243">
    <property type="entry name" value="Spidroin_N_sf"/>
</dbReference>
<organism evidence="2 3">
    <name type="scientific">Oedothorax gibbosus</name>
    <dbReference type="NCBI Taxonomy" id="931172"/>
    <lineage>
        <taxon>Eukaryota</taxon>
        <taxon>Metazoa</taxon>
        <taxon>Ecdysozoa</taxon>
        <taxon>Arthropoda</taxon>
        <taxon>Chelicerata</taxon>
        <taxon>Arachnida</taxon>
        <taxon>Araneae</taxon>
        <taxon>Araneomorphae</taxon>
        <taxon>Entelegynae</taxon>
        <taxon>Araneoidea</taxon>
        <taxon>Linyphiidae</taxon>
        <taxon>Erigoninae</taxon>
        <taxon>Oedothorax</taxon>
    </lineage>
</organism>
<dbReference type="Gene3D" id="1.10.274.70">
    <property type="match status" value="1"/>
</dbReference>